<dbReference type="CDD" id="cd12450">
    <property type="entry name" value="RRM1_NUCLs"/>
    <property type="match status" value="1"/>
</dbReference>
<feature type="compositionally biased region" description="Gly residues" evidence="3">
    <location>
        <begin position="482"/>
        <end position="502"/>
    </location>
</feature>
<sequence length="563" mass="59192">MGKVSKKSASKVESASVVAAPTKSAKKGGKREAEDAIEKLVSAKKQKSNDGVAQAVTKLKAEAKTPKKKKVETSSSEEDSSDSEEEPKAKAVIKKGVSAAKPPAPVESSSEEEDSSSDEEPPKKQPVAAKNGPVAAPVKKSKPDSSSDSSDDDSSEDEEPPKKLPVAAKNGSVPAPAKKLSLLAVPIPLKMIQMTTLMKMRILNPRHQHQHPKSSDEDDKKLPAAKIVPAAAPKKKVESSDSSDEETDDSSDDDEPKKKMDIDNTQKIVKDVKMADADLKSGKKAPQTPATPQAATGSKTLFMGNLPFQIEQSDVEHFFKDVGEVADVRFASDTDGRFKGFGHVEFATAQEASKALELNGQMLGSRPVKLDLARERGAYTPGNESNSFQKGPRGQSQTIFVRGFDTSAGEDQIRSSLEDHFGSCGEITRISIPTDYNTGAIKGMAYMDFKDTDSVNKALELSGSELGEYSLQVEEAKPKGDFGSGGGRGGGRSGGRSSGGRFGSRDSGGRFGGSGGGRFGGRDSGGRFGGRGGGGRGGGRGRGTPFKPSMATAGTGKKTTFDD</sequence>
<evidence type="ECO:0000313" key="5">
    <source>
        <dbReference type="EMBL" id="KAI9169532.1"/>
    </source>
</evidence>
<feature type="compositionally biased region" description="Acidic residues" evidence="3">
    <location>
        <begin position="241"/>
        <end position="254"/>
    </location>
</feature>
<dbReference type="InterPro" id="IPR000504">
    <property type="entry name" value="RRM_dom"/>
</dbReference>
<feature type="domain" description="RRM" evidence="4">
    <location>
        <begin position="299"/>
        <end position="375"/>
    </location>
</feature>
<dbReference type="EMBL" id="JAJSOW010000104">
    <property type="protein sequence ID" value="KAI9169532.1"/>
    <property type="molecule type" value="Genomic_DNA"/>
</dbReference>
<feature type="compositionally biased region" description="Basic and acidic residues" evidence="3">
    <location>
        <begin position="255"/>
        <end position="267"/>
    </location>
</feature>
<evidence type="ECO:0000256" key="3">
    <source>
        <dbReference type="SAM" id="MobiDB-lite"/>
    </source>
</evidence>
<dbReference type="InterPro" id="IPR034350">
    <property type="entry name" value="NUCL_RRM2"/>
</dbReference>
<feature type="compositionally biased region" description="Acidic residues" evidence="3">
    <location>
        <begin position="75"/>
        <end position="85"/>
    </location>
</feature>
<feature type="compositionally biased region" description="Gly residues" evidence="3">
    <location>
        <begin position="509"/>
        <end position="519"/>
    </location>
</feature>
<feature type="compositionally biased region" description="Gly residues" evidence="3">
    <location>
        <begin position="526"/>
        <end position="542"/>
    </location>
</feature>
<gene>
    <name evidence="5" type="ORF">LWI28_013714</name>
</gene>
<dbReference type="PANTHER" id="PTHR23236:SF11">
    <property type="entry name" value="EUKARYOTIC TRANSLATION INITIATION FACTOR 4H"/>
    <property type="match status" value="1"/>
</dbReference>
<name>A0AAD5NNB5_ACENE</name>
<keyword evidence="1 2" id="KW-0694">RNA-binding</keyword>
<dbReference type="Proteomes" id="UP001064489">
    <property type="component" value="Chromosome 7"/>
</dbReference>
<dbReference type="FunFam" id="3.30.70.330:FF:001006">
    <property type="entry name" value="Nucleolin 2"/>
    <property type="match status" value="1"/>
</dbReference>
<dbReference type="Pfam" id="PF00076">
    <property type="entry name" value="RRM_1"/>
    <property type="match status" value="2"/>
</dbReference>
<feature type="compositionally biased region" description="Acidic residues" evidence="3">
    <location>
        <begin position="109"/>
        <end position="119"/>
    </location>
</feature>
<protein>
    <recommendedName>
        <fullName evidence="4">RRM domain-containing protein</fullName>
    </recommendedName>
</protein>
<feature type="compositionally biased region" description="Acidic residues" evidence="3">
    <location>
        <begin position="149"/>
        <end position="159"/>
    </location>
</feature>
<dbReference type="AlphaFoldDB" id="A0AAD5NNB5"/>
<feature type="region of interest" description="Disordered" evidence="3">
    <location>
        <begin position="206"/>
        <end position="267"/>
    </location>
</feature>
<dbReference type="InterPro" id="IPR034349">
    <property type="entry name" value="NUCL_RRM1"/>
</dbReference>
<reference evidence="5" key="1">
    <citation type="journal article" date="2022" name="Plant J.">
        <title>Strategies of tolerance reflected in two North American maple genomes.</title>
        <authorList>
            <person name="McEvoy S.L."/>
            <person name="Sezen U.U."/>
            <person name="Trouern-Trend A."/>
            <person name="McMahon S.M."/>
            <person name="Schaberg P.G."/>
            <person name="Yang J."/>
            <person name="Wegrzyn J.L."/>
            <person name="Swenson N.G."/>
        </authorList>
    </citation>
    <scope>NUCLEOTIDE SEQUENCE</scope>
    <source>
        <strain evidence="5">91603</strain>
    </source>
</reference>
<dbReference type="SMART" id="SM00360">
    <property type="entry name" value="RRM"/>
    <property type="match status" value="2"/>
</dbReference>
<dbReference type="PROSITE" id="PS50102">
    <property type="entry name" value="RRM"/>
    <property type="match status" value="2"/>
</dbReference>
<accession>A0AAD5NNB5</accession>
<dbReference type="SUPFAM" id="SSF54928">
    <property type="entry name" value="RNA-binding domain, RBD"/>
    <property type="match status" value="2"/>
</dbReference>
<evidence type="ECO:0000259" key="4">
    <source>
        <dbReference type="PROSITE" id="PS50102"/>
    </source>
</evidence>
<feature type="compositionally biased region" description="Low complexity" evidence="3">
    <location>
        <begin position="11"/>
        <end position="20"/>
    </location>
</feature>
<reference evidence="5" key="2">
    <citation type="submission" date="2023-02" db="EMBL/GenBank/DDBJ databases">
        <authorList>
            <person name="Swenson N.G."/>
            <person name="Wegrzyn J.L."/>
            <person name="Mcevoy S.L."/>
        </authorList>
    </citation>
    <scope>NUCLEOTIDE SEQUENCE</scope>
    <source>
        <strain evidence="5">91603</strain>
        <tissue evidence="5">Leaf</tissue>
    </source>
</reference>
<evidence type="ECO:0000256" key="1">
    <source>
        <dbReference type="ARBA" id="ARBA00022884"/>
    </source>
</evidence>
<proteinExistence type="predicted"/>
<evidence type="ECO:0000313" key="6">
    <source>
        <dbReference type="Proteomes" id="UP001064489"/>
    </source>
</evidence>
<comment type="caution">
    <text evidence="5">The sequence shown here is derived from an EMBL/GenBank/DDBJ whole genome shotgun (WGS) entry which is preliminary data.</text>
</comment>
<feature type="domain" description="RRM" evidence="4">
    <location>
        <begin position="397"/>
        <end position="478"/>
    </location>
</feature>
<organism evidence="5 6">
    <name type="scientific">Acer negundo</name>
    <name type="common">Box elder</name>
    <dbReference type="NCBI Taxonomy" id="4023"/>
    <lineage>
        <taxon>Eukaryota</taxon>
        <taxon>Viridiplantae</taxon>
        <taxon>Streptophyta</taxon>
        <taxon>Embryophyta</taxon>
        <taxon>Tracheophyta</taxon>
        <taxon>Spermatophyta</taxon>
        <taxon>Magnoliopsida</taxon>
        <taxon>eudicotyledons</taxon>
        <taxon>Gunneridae</taxon>
        <taxon>Pentapetalae</taxon>
        <taxon>rosids</taxon>
        <taxon>malvids</taxon>
        <taxon>Sapindales</taxon>
        <taxon>Sapindaceae</taxon>
        <taxon>Hippocastanoideae</taxon>
        <taxon>Acereae</taxon>
        <taxon>Acer</taxon>
    </lineage>
</organism>
<dbReference type="InterPro" id="IPR035979">
    <property type="entry name" value="RBD_domain_sf"/>
</dbReference>
<dbReference type="GO" id="GO:0008143">
    <property type="term" value="F:poly(A) binding"/>
    <property type="evidence" value="ECO:0007669"/>
    <property type="project" value="TreeGrafter"/>
</dbReference>
<dbReference type="InterPro" id="IPR012677">
    <property type="entry name" value="Nucleotide-bd_a/b_plait_sf"/>
</dbReference>
<dbReference type="PANTHER" id="PTHR23236">
    <property type="entry name" value="EUKARYOTIC TRANSLATION INITIATION FACTOR 4B/4H"/>
    <property type="match status" value="1"/>
</dbReference>
<keyword evidence="6" id="KW-1185">Reference proteome</keyword>
<feature type="compositionally biased region" description="Basic and acidic residues" evidence="3">
    <location>
        <begin position="213"/>
        <end position="222"/>
    </location>
</feature>
<evidence type="ECO:0000256" key="2">
    <source>
        <dbReference type="PROSITE-ProRule" id="PRU00176"/>
    </source>
</evidence>
<feature type="region of interest" description="Disordered" evidence="3">
    <location>
        <begin position="1"/>
        <end position="187"/>
    </location>
</feature>
<feature type="region of interest" description="Disordered" evidence="3">
    <location>
        <begin position="473"/>
        <end position="563"/>
    </location>
</feature>
<dbReference type="CDD" id="cd12451">
    <property type="entry name" value="RRM2_NUCLs"/>
    <property type="match status" value="1"/>
</dbReference>
<dbReference type="Gene3D" id="3.30.70.330">
    <property type="match status" value="2"/>
</dbReference>